<dbReference type="GO" id="GO:0071555">
    <property type="term" value="P:cell wall organization"/>
    <property type="evidence" value="ECO:0007669"/>
    <property type="project" value="UniProtKB-KW"/>
</dbReference>
<feature type="domain" description="MurNAc-LAA" evidence="5">
    <location>
        <begin position="246"/>
        <end position="365"/>
    </location>
</feature>
<dbReference type="Pfam" id="PF08239">
    <property type="entry name" value="SH3_3"/>
    <property type="match status" value="1"/>
</dbReference>
<comment type="caution">
    <text evidence="6">The sequence shown here is derived from an EMBL/GenBank/DDBJ whole genome shotgun (WGS) entry which is preliminary data.</text>
</comment>
<feature type="chain" id="PRO_5042572136" description="MurNAc-LAA domain-containing protein" evidence="4">
    <location>
        <begin position="23"/>
        <end position="370"/>
    </location>
</feature>
<dbReference type="Proteomes" id="UP000660047">
    <property type="component" value="Unassembled WGS sequence"/>
</dbReference>
<dbReference type="GO" id="GO:0008745">
    <property type="term" value="F:N-acetylmuramoyl-L-alanine amidase activity"/>
    <property type="evidence" value="ECO:0007669"/>
    <property type="project" value="InterPro"/>
</dbReference>
<name>A0AAI9K2E2_9FIRM</name>
<evidence type="ECO:0000256" key="3">
    <source>
        <dbReference type="SAM" id="MobiDB-lite"/>
    </source>
</evidence>
<evidence type="ECO:0000256" key="2">
    <source>
        <dbReference type="ARBA" id="ARBA00023316"/>
    </source>
</evidence>
<evidence type="ECO:0000259" key="5">
    <source>
        <dbReference type="SMART" id="SM00646"/>
    </source>
</evidence>
<organism evidence="6 7">
    <name type="scientific">Coprococcus eutactus</name>
    <dbReference type="NCBI Taxonomy" id="33043"/>
    <lineage>
        <taxon>Bacteria</taxon>
        <taxon>Bacillati</taxon>
        <taxon>Bacillota</taxon>
        <taxon>Clostridia</taxon>
        <taxon>Lachnospirales</taxon>
        <taxon>Lachnospiraceae</taxon>
        <taxon>Coprococcus</taxon>
    </lineage>
</organism>
<evidence type="ECO:0000256" key="4">
    <source>
        <dbReference type="SAM" id="SignalP"/>
    </source>
</evidence>
<dbReference type="PROSITE" id="PS51257">
    <property type="entry name" value="PROKAR_LIPOPROTEIN"/>
    <property type="match status" value="1"/>
</dbReference>
<proteinExistence type="predicted"/>
<dbReference type="AlphaFoldDB" id="A0AAI9K2E2"/>
<evidence type="ECO:0000313" key="7">
    <source>
        <dbReference type="Proteomes" id="UP000660047"/>
    </source>
</evidence>
<accession>A0AAI9K2E2</accession>
<dbReference type="GO" id="GO:0009253">
    <property type="term" value="P:peptidoglycan catabolic process"/>
    <property type="evidence" value="ECO:0007669"/>
    <property type="project" value="InterPro"/>
</dbReference>
<keyword evidence="2" id="KW-0961">Cell wall biogenesis/degradation</keyword>
<gene>
    <name evidence="6" type="ORF">COEU31_14410</name>
</gene>
<feature type="signal peptide" evidence="4">
    <location>
        <begin position="1"/>
        <end position="22"/>
    </location>
</feature>
<protein>
    <recommendedName>
        <fullName evidence="5">MurNAc-LAA domain-containing protein</fullName>
    </recommendedName>
</protein>
<reference evidence="6" key="1">
    <citation type="submission" date="2020-06" db="EMBL/GenBank/DDBJ databases">
        <title>Characterization of fructooligosaccharide metabolism and fructooligosaccharide-degrading enzymes in human commensal butyrate producers.</title>
        <authorList>
            <person name="Tanno H."/>
            <person name="Fujii T."/>
            <person name="Hirano K."/>
            <person name="Maeno S."/>
            <person name="Tonozuka T."/>
            <person name="Sakamoto M."/>
            <person name="Ohkuma M."/>
            <person name="Tochio T."/>
            <person name="Endo A."/>
        </authorList>
    </citation>
    <scope>NUCLEOTIDE SEQUENCE</scope>
    <source>
        <strain evidence="6">JCM 31265</strain>
    </source>
</reference>
<dbReference type="PANTHER" id="PTHR30404:SF0">
    <property type="entry name" value="N-ACETYLMURAMOYL-L-ALANINE AMIDASE AMIC"/>
    <property type="match status" value="1"/>
</dbReference>
<dbReference type="RefSeq" id="WP_055223783.1">
    <property type="nucleotide sequence ID" value="NZ_BLYL01000007.1"/>
</dbReference>
<keyword evidence="4" id="KW-0732">Signal</keyword>
<dbReference type="InterPro" id="IPR050695">
    <property type="entry name" value="N-acetylmuramoyl_amidase_3"/>
</dbReference>
<feature type="region of interest" description="Disordered" evidence="3">
    <location>
        <begin position="132"/>
        <end position="161"/>
    </location>
</feature>
<dbReference type="GO" id="GO:0030288">
    <property type="term" value="C:outer membrane-bounded periplasmic space"/>
    <property type="evidence" value="ECO:0007669"/>
    <property type="project" value="TreeGrafter"/>
</dbReference>
<dbReference type="SMART" id="SM00646">
    <property type="entry name" value="Ami_3"/>
    <property type="match status" value="1"/>
</dbReference>
<feature type="compositionally biased region" description="Polar residues" evidence="3">
    <location>
        <begin position="139"/>
        <end position="160"/>
    </location>
</feature>
<dbReference type="Gene3D" id="2.30.30.40">
    <property type="entry name" value="SH3 Domains"/>
    <property type="match status" value="1"/>
</dbReference>
<dbReference type="EMBL" id="BLYL01000007">
    <property type="protein sequence ID" value="GFO94395.1"/>
    <property type="molecule type" value="Genomic_DNA"/>
</dbReference>
<evidence type="ECO:0000256" key="1">
    <source>
        <dbReference type="ARBA" id="ARBA00022801"/>
    </source>
</evidence>
<dbReference type="Pfam" id="PF01520">
    <property type="entry name" value="Amidase_3"/>
    <property type="match status" value="1"/>
</dbReference>
<evidence type="ECO:0000313" key="6">
    <source>
        <dbReference type="EMBL" id="GFO94395.1"/>
    </source>
</evidence>
<dbReference type="InterPro" id="IPR003646">
    <property type="entry name" value="SH3-like_bac-type"/>
</dbReference>
<dbReference type="Gene3D" id="3.40.630.40">
    <property type="entry name" value="Zn-dependent exopeptidases"/>
    <property type="match status" value="1"/>
</dbReference>
<keyword evidence="1" id="KW-0378">Hydrolase</keyword>
<dbReference type="InterPro" id="IPR002508">
    <property type="entry name" value="MurNAc-LAA_cat"/>
</dbReference>
<dbReference type="PANTHER" id="PTHR30404">
    <property type="entry name" value="N-ACETYLMURAMOYL-L-ALANINE AMIDASE"/>
    <property type="match status" value="1"/>
</dbReference>
<sequence length="370" mass="39308">MKKKHLKYAVLCFGLASMLAFAGCGSKGDDATTANPTETEATTEAVTVATTEATTEAQPEKDKDGFTICNDKVKTLDYVNVRTSPSTDGEIYQEVANDVELDRIGYNDEWSKVSIDGGEYYIFSELLEVVGGGDKSDASTEATTENSSAASTEQGTTSNVGEGKMIVIDAGHQQNANEETEPIGPAATETKVKATVGNTGVSTGIKEYELNLQIAQKLEAELTSRGYTVKMIRTSNDVDISNATRAEYANNLKADAVIKIHTNGSTDGNATGVMTVCQTSSNPYNSAIYDQCKSLATDVLSGLLASTGAKSDGIWETDTMSGINWSTVPVTIVEVGYMTTASEEALLVTDDYQNKIAKGIADGLDKYITE</sequence>
<dbReference type="CDD" id="cd02696">
    <property type="entry name" value="MurNAc-LAA"/>
    <property type="match status" value="1"/>
</dbReference>
<dbReference type="SUPFAM" id="SSF53187">
    <property type="entry name" value="Zn-dependent exopeptidases"/>
    <property type="match status" value="1"/>
</dbReference>